<organism evidence="2 3">
    <name type="scientific">Elongatibacter sediminis</name>
    <dbReference type="NCBI Taxonomy" id="3119006"/>
    <lineage>
        <taxon>Bacteria</taxon>
        <taxon>Pseudomonadati</taxon>
        <taxon>Pseudomonadota</taxon>
        <taxon>Gammaproteobacteria</taxon>
        <taxon>Chromatiales</taxon>
        <taxon>Wenzhouxiangellaceae</taxon>
        <taxon>Elongatibacter</taxon>
    </lineage>
</organism>
<evidence type="ECO:0000313" key="3">
    <source>
        <dbReference type="Proteomes" id="UP001359886"/>
    </source>
</evidence>
<name>A0AAW9RD75_9GAMM</name>
<dbReference type="Proteomes" id="UP001359886">
    <property type="component" value="Unassembled WGS sequence"/>
</dbReference>
<keyword evidence="1" id="KW-0732">Signal</keyword>
<dbReference type="Pfam" id="PF09912">
    <property type="entry name" value="DUF2141"/>
    <property type="match status" value="1"/>
</dbReference>
<dbReference type="AlphaFoldDB" id="A0AAW9RD75"/>
<proteinExistence type="predicted"/>
<accession>A0AAW9RD75</accession>
<evidence type="ECO:0000313" key="2">
    <source>
        <dbReference type="EMBL" id="MEJ8566743.1"/>
    </source>
</evidence>
<dbReference type="EMBL" id="JAZHOG010000002">
    <property type="protein sequence ID" value="MEJ8566743.1"/>
    <property type="molecule type" value="Genomic_DNA"/>
</dbReference>
<sequence length="143" mass="15410">MPARVTPMFALLALLALPLTASAQLANLHVLVTQLEPATGKVEVSLFDNAEDFMKKPFLQQTLPVDGNSELQFEFAGLVDGAYGVVVVHDENDNGVYDAGFLGFGGEGLGYSNDARPWLGRPSFEAVRVDVGTEDLEIVIRTD</sequence>
<comment type="caution">
    <text evidence="2">The sequence shown here is derived from an EMBL/GenBank/DDBJ whole genome shotgun (WGS) entry which is preliminary data.</text>
</comment>
<dbReference type="RefSeq" id="WP_354694064.1">
    <property type="nucleotide sequence ID" value="NZ_JAZHOG010000002.1"/>
</dbReference>
<evidence type="ECO:0000256" key="1">
    <source>
        <dbReference type="SAM" id="SignalP"/>
    </source>
</evidence>
<protein>
    <submittedName>
        <fullName evidence="2">DUF2141 domain-containing protein</fullName>
    </submittedName>
</protein>
<feature type="chain" id="PRO_5043578231" evidence="1">
    <location>
        <begin position="24"/>
        <end position="143"/>
    </location>
</feature>
<gene>
    <name evidence="2" type="ORF">V3330_03795</name>
</gene>
<dbReference type="InterPro" id="IPR018673">
    <property type="entry name" value="DUF2141"/>
</dbReference>
<feature type="signal peptide" evidence="1">
    <location>
        <begin position="1"/>
        <end position="23"/>
    </location>
</feature>
<reference evidence="2 3" key="1">
    <citation type="submission" date="2024-02" db="EMBL/GenBank/DDBJ databases">
        <title>A novel Wenzhouxiangellaceae bacterium, isolated from coastal sediments.</title>
        <authorList>
            <person name="Du Z.-J."/>
            <person name="Ye Y.-Q."/>
            <person name="Zhang X.-Y."/>
        </authorList>
    </citation>
    <scope>NUCLEOTIDE SEQUENCE [LARGE SCALE GENOMIC DNA]</scope>
    <source>
        <strain evidence="2 3">CH-27</strain>
    </source>
</reference>
<keyword evidence="3" id="KW-1185">Reference proteome</keyword>